<keyword evidence="12" id="KW-1185">Reference proteome</keyword>
<dbReference type="SUPFAM" id="SSF54909">
    <property type="entry name" value="Dimeric alpha+beta barrel"/>
    <property type="match status" value="1"/>
</dbReference>
<gene>
    <name evidence="11" type="primary">catC</name>
    <name evidence="11" type="ORF">GCM10022212_11840</name>
</gene>
<keyword evidence="6 9" id="KW-0058">Aromatic hydrocarbons catabolism</keyword>
<evidence type="ECO:0000256" key="1">
    <source>
        <dbReference type="ARBA" id="ARBA00001739"/>
    </source>
</evidence>
<comment type="similarity">
    <text evidence="3 9">Belongs to the muconolactone Delta-isomerase family.</text>
</comment>
<accession>A0ABP7SX59</accession>
<evidence type="ECO:0000256" key="5">
    <source>
        <dbReference type="ARBA" id="ARBA00012070"/>
    </source>
</evidence>
<dbReference type="EMBL" id="BAAAZE010000006">
    <property type="protein sequence ID" value="GAA4017794.1"/>
    <property type="molecule type" value="Genomic_DNA"/>
</dbReference>
<dbReference type="InterPro" id="IPR011008">
    <property type="entry name" value="Dimeric_a/b-barrel"/>
</dbReference>
<organism evidence="11 12">
    <name type="scientific">Actimicrobium antarcticum</name>
    <dbReference type="NCBI Taxonomy" id="1051899"/>
    <lineage>
        <taxon>Bacteria</taxon>
        <taxon>Pseudomonadati</taxon>
        <taxon>Pseudomonadota</taxon>
        <taxon>Betaproteobacteria</taxon>
        <taxon>Burkholderiales</taxon>
        <taxon>Oxalobacteraceae</taxon>
        <taxon>Actimicrobium</taxon>
    </lineage>
</organism>
<evidence type="ECO:0000256" key="8">
    <source>
        <dbReference type="NCBIfam" id="TIGR03221"/>
    </source>
</evidence>
<feature type="domain" description="Muconolactone isomerase" evidence="10">
    <location>
        <begin position="1"/>
        <end position="89"/>
    </location>
</feature>
<comment type="pathway">
    <text evidence="2 9">Aromatic compound metabolism; beta-ketoadipate pathway; 5-oxo-4,5-dihydro-2-furylacetate from catechol: step 3/3.</text>
</comment>
<evidence type="ECO:0000256" key="6">
    <source>
        <dbReference type="ARBA" id="ARBA00022797"/>
    </source>
</evidence>
<dbReference type="NCBIfam" id="TIGR03221">
    <property type="entry name" value="muco_delta"/>
    <property type="match status" value="1"/>
</dbReference>
<evidence type="ECO:0000259" key="10">
    <source>
        <dbReference type="Pfam" id="PF02426"/>
    </source>
</evidence>
<proteinExistence type="inferred from homology"/>
<dbReference type="PIRSF" id="PIRSF001486">
    <property type="entry name" value="CatC"/>
    <property type="match status" value="1"/>
</dbReference>
<comment type="catalytic activity">
    <reaction evidence="1 9">
        <text>(S)-muconolactone = (4,5-dihydro-5-oxofuran-2-yl)-acetate</text>
        <dbReference type="Rhea" id="RHEA:12348"/>
        <dbReference type="ChEBI" id="CHEBI:58425"/>
        <dbReference type="ChEBI" id="CHEBI:58736"/>
        <dbReference type="EC" id="5.3.3.4"/>
    </reaction>
</comment>
<comment type="subunit">
    <text evidence="4">Homodecamer.</text>
</comment>
<evidence type="ECO:0000256" key="9">
    <source>
        <dbReference type="PIRNR" id="PIRNR001486"/>
    </source>
</evidence>
<evidence type="ECO:0000256" key="4">
    <source>
        <dbReference type="ARBA" id="ARBA00011365"/>
    </source>
</evidence>
<reference evidence="12" key="1">
    <citation type="journal article" date="2019" name="Int. J. Syst. Evol. Microbiol.">
        <title>The Global Catalogue of Microorganisms (GCM) 10K type strain sequencing project: providing services to taxonomists for standard genome sequencing and annotation.</title>
        <authorList>
            <consortium name="The Broad Institute Genomics Platform"/>
            <consortium name="The Broad Institute Genome Sequencing Center for Infectious Disease"/>
            <person name="Wu L."/>
            <person name="Ma J."/>
        </authorList>
    </citation>
    <scope>NUCLEOTIDE SEQUENCE [LARGE SCALE GENOMIC DNA]</scope>
    <source>
        <strain evidence="12">JCM 16673</strain>
    </source>
</reference>
<evidence type="ECO:0000313" key="11">
    <source>
        <dbReference type="EMBL" id="GAA4017794.1"/>
    </source>
</evidence>
<name>A0ABP7SX59_9BURK</name>
<evidence type="ECO:0000313" key="12">
    <source>
        <dbReference type="Proteomes" id="UP001501353"/>
    </source>
</evidence>
<evidence type="ECO:0000256" key="3">
    <source>
        <dbReference type="ARBA" id="ARBA00010882"/>
    </source>
</evidence>
<dbReference type="InterPro" id="IPR026029">
    <property type="entry name" value="MLI_dom"/>
</dbReference>
<evidence type="ECO:0000256" key="7">
    <source>
        <dbReference type="ARBA" id="ARBA00023235"/>
    </source>
</evidence>
<dbReference type="Pfam" id="PF02426">
    <property type="entry name" value="MIase"/>
    <property type="match status" value="1"/>
</dbReference>
<sequence length="94" mass="10670">MLFHVRMQVTIPDSMPTERADLLKSNEKALALTLQQSGKWRHLWRVVGQYANVSVFDVDSNDELHQLLSTLPLYPFMQIEVTPLAQHPSALAAN</sequence>
<comment type="caution">
    <text evidence="11">The sequence shown here is derived from an EMBL/GenBank/DDBJ whole genome shotgun (WGS) entry which is preliminary data.</text>
</comment>
<dbReference type="EC" id="5.3.3.4" evidence="5 8"/>
<dbReference type="Proteomes" id="UP001501353">
    <property type="component" value="Unassembled WGS sequence"/>
</dbReference>
<keyword evidence="7 9" id="KW-0413">Isomerase</keyword>
<dbReference type="InterPro" id="IPR003464">
    <property type="entry name" value="Muconolactone_d_Isoase"/>
</dbReference>
<dbReference type="RefSeq" id="WP_344762344.1">
    <property type="nucleotide sequence ID" value="NZ_BAAAZE010000006.1"/>
</dbReference>
<protein>
    <recommendedName>
        <fullName evidence="5 8">Muconolactone Delta-isomerase</fullName>
        <shortName evidence="9">MIase</shortName>
        <ecNumber evidence="5 8">5.3.3.4</ecNumber>
    </recommendedName>
</protein>
<evidence type="ECO:0000256" key="2">
    <source>
        <dbReference type="ARBA" id="ARBA00005193"/>
    </source>
</evidence>
<dbReference type="Gene3D" id="3.30.70.1060">
    <property type="entry name" value="Dimeric alpha+beta barrel"/>
    <property type="match status" value="1"/>
</dbReference>